<dbReference type="AlphaFoldDB" id="A0A7W3IYM3"/>
<dbReference type="Proteomes" id="UP000580910">
    <property type="component" value="Unassembled WGS sequence"/>
</dbReference>
<proteinExistence type="predicted"/>
<comment type="caution">
    <text evidence="1">The sequence shown here is derived from an EMBL/GenBank/DDBJ whole genome shotgun (WGS) entry which is preliminary data.</text>
</comment>
<gene>
    <name evidence="1" type="ORF">FB382_001245</name>
</gene>
<protein>
    <submittedName>
        <fullName evidence="1">Uncharacterized protein</fullName>
    </submittedName>
</protein>
<dbReference type="RefSeq" id="WP_182537685.1">
    <property type="nucleotide sequence ID" value="NZ_JACGXA010000001.1"/>
</dbReference>
<organism evidence="1 2">
    <name type="scientific">Nocardioides ginsengisegetis</name>
    <dbReference type="NCBI Taxonomy" id="661491"/>
    <lineage>
        <taxon>Bacteria</taxon>
        <taxon>Bacillati</taxon>
        <taxon>Actinomycetota</taxon>
        <taxon>Actinomycetes</taxon>
        <taxon>Propionibacteriales</taxon>
        <taxon>Nocardioidaceae</taxon>
        <taxon>Nocardioides</taxon>
    </lineage>
</organism>
<sequence length="89" mass="10167">MLPANASKIYASIRVKPVYPDGIEFVYVYREPVDASRVAHYLDTQVPLLKATFRTQIAPEMKRNGWTTPSATWTYDNPDGTVVWTHRVP</sequence>
<keyword evidence="2" id="KW-1185">Reference proteome</keyword>
<accession>A0A7W3IYM3</accession>
<dbReference type="EMBL" id="JACGXA010000001">
    <property type="protein sequence ID" value="MBA8802954.1"/>
    <property type="molecule type" value="Genomic_DNA"/>
</dbReference>
<evidence type="ECO:0000313" key="1">
    <source>
        <dbReference type="EMBL" id="MBA8802954.1"/>
    </source>
</evidence>
<evidence type="ECO:0000313" key="2">
    <source>
        <dbReference type="Proteomes" id="UP000580910"/>
    </source>
</evidence>
<reference evidence="1 2" key="1">
    <citation type="submission" date="2020-07" db="EMBL/GenBank/DDBJ databases">
        <title>Sequencing the genomes of 1000 actinobacteria strains.</title>
        <authorList>
            <person name="Klenk H.-P."/>
        </authorList>
    </citation>
    <scope>NUCLEOTIDE SEQUENCE [LARGE SCALE GENOMIC DNA]</scope>
    <source>
        <strain evidence="1 2">DSM 21349</strain>
    </source>
</reference>
<name>A0A7W3IYM3_9ACTN</name>